<sequence length="96" mass="10957">MVELPIPVFLPTSSIEVITERIVFFSLTLATRLSKVATGLFGSFLIAKVTRWQTGEYRGTSFITTKIIKVYLLTRYASKFCEILLVRIHVRKCEKA</sequence>
<dbReference type="AlphaFoldDB" id="A0A0V1FNH4"/>
<gene>
    <name evidence="1" type="ORF">T4D_2241</name>
</gene>
<accession>A0A0V1FNH4</accession>
<organism evidence="1 2">
    <name type="scientific">Trichinella pseudospiralis</name>
    <name type="common">Parasitic roundworm</name>
    <dbReference type="NCBI Taxonomy" id="6337"/>
    <lineage>
        <taxon>Eukaryota</taxon>
        <taxon>Metazoa</taxon>
        <taxon>Ecdysozoa</taxon>
        <taxon>Nematoda</taxon>
        <taxon>Enoplea</taxon>
        <taxon>Dorylaimia</taxon>
        <taxon>Trichinellida</taxon>
        <taxon>Trichinellidae</taxon>
        <taxon>Trichinella</taxon>
    </lineage>
</organism>
<proteinExistence type="predicted"/>
<name>A0A0V1FNH4_TRIPS</name>
<dbReference type="Proteomes" id="UP000054995">
    <property type="component" value="Unassembled WGS sequence"/>
</dbReference>
<evidence type="ECO:0000313" key="2">
    <source>
        <dbReference type="Proteomes" id="UP000054995"/>
    </source>
</evidence>
<keyword evidence="2" id="KW-1185">Reference proteome</keyword>
<dbReference type="EMBL" id="JYDT01000053">
    <property type="protein sequence ID" value="KRY87576.1"/>
    <property type="molecule type" value="Genomic_DNA"/>
</dbReference>
<protein>
    <submittedName>
        <fullName evidence="1">Uncharacterized protein</fullName>
    </submittedName>
</protein>
<comment type="caution">
    <text evidence="1">The sequence shown here is derived from an EMBL/GenBank/DDBJ whole genome shotgun (WGS) entry which is preliminary data.</text>
</comment>
<reference evidence="1 2" key="1">
    <citation type="submission" date="2015-01" db="EMBL/GenBank/DDBJ databases">
        <title>Evolution of Trichinella species and genotypes.</title>
        <authorList>
            <person name="Korhonen P.K."/>
            <person name="Edoardo P."/>
            <person name="Giuseppe L.R."/>
            <person name="Gasser R.B."/>
        </authorList>
    </citation>
    <scope>NUCLEOTIDE SEQUENCE [LARGE SCALE GENOMIC DNA]</scope>
    <source>
        <strain evidence="1">ISS470</strain>
    </source>
</reference>
<evidence type="ECO:0000313" key="1">
    <source>
        <dbReference type="EMBL" id="KRY87576.1"/>
    </source>
</evidence>